<reference evidence="2" key="2">
    <citation type="journal article" date="2015" name="Data Brief">
        <title>Shoot transcriptome of the giant reed, Arundo donax.</title>
        <authorList>
            <person name="Barrero R.A."/>
            <person name="Guerrero F.D."/>
            <person name="Moolhuijzen P."/>
            <person name="Goolsby J.A."/>
            <person name="Tidwell J."/>
            <person name="Bellgard S.E."/>
            <person name="Bellgard M.I."/>
        </authorList>
    </citation>
    <scope>NUCLEOTIDE SEQUENCE</scope>
    <source>
        <tissue evidence="2">Shoot tissue taken approximately 20 cm above the soil surface</tissue>
    </source>
</reference>
<dbReference type="EMBL" id="GBRH01179441">
    <property type="protein sequence ID" value="JAE18455.1"/>
    <property type="molecule type" value="Transcribed_RNA"/>
</dbReference>
<feature type="region of interest" description="Disordered" evidence="1">
    <location>
        <begin position="30"/>
        <end position="51"/>
    </location>
</feature>
<protein>
    <submittedName>
        <fullName evidence="2">Uncharacterized protein</fullName>
    </submittedName>
</protein>
<organism evidence="2">
    <name type="scientific">Arundo donax</name>
    <name type="common">Giant reed</name>
    <name type="synonym">Donax arundinaceus</name>
    <dbReference type="NCBI Taxonomy" id="35708"/>
    <lineage>
        <taxon>Eukaryota</taxon>
        <taxon>Viridiplantae</taxon>
        <taxon>Streptophyta</taxon>
        <taxon>Embryophyta</taxon>
        <taxon>Tracheophyta</taxon>
        <taxon>Spermatophyta</taxon>
        <taxon>Magnoliopsida</taxon>
        <taxon>Liliopsida</taxon>
        <taxon>Poales</taxon>
        <taxon>Poaceae</taxon>
        <taxon>PACMAD clade</taxon>
        <taxon>Arundinoideae</taxon>
        <taxon>Arundineae</taxon>
        <taxon>Arundo</taxon>
    </lineage>
</organism>
<sequence length="51" mass="5811">MPSMQSDVNRSMCGWVLCSEKPVRSKNKCLSPFRSSHIHDPVPQSEQPVRI</sequence>
<proteinExistence type="predicted"/>
<name>A0A0A9G047_ARUDO</name>
<dbReference type="AlphaFoldDB" id="A0A0A9G047"/>
<reference evidence="2" key="1">
    <citation type="submission" date="2014-09" db="EMBL/GenBank/DDBJ databases">
        <authorList>
            <person name="Magalhaes I.L.F."/>
            <person name="Oliveira U."/>
            <person name="Santos F.R."/>
            <person name="Vidigal T.H.D.A."/>
            <person name="Brescovit A.D."/>
            <person name="Santos A.J."/>
        </authorList>
    </citation>
    <scope>NUCLEOTIDE SEQUENCE</scope>
    <source>
        <tissue evidence="2">Shoot tissue taken approximately 20 cm above the soil surface</tissue>
    </source>
</reference>
<evidence type="ECO:0000313" key="2">
    <source>
        <dbReference type="EMBL" id="JAE18455.1"/>
    </source>
</evidence>
<accession>A0A0A9G047</accession>
<evidence type="ECO:0000256" key="1">
    <source>
        <dbReference type="SAM" id="MobiDB-lite"/>
    </source>
</evidence>